<dbReference type="OrthoDB" id="7476432at2"/>
<keyword evidence="2" id="KW-0238">DNA-binding</keyword>
<dbReference type="PROSITE" id="PS51898">
    <property type="entry name" value="TYR_RECOMBINASE"/>
    <property type="match status" value="1"/>
</dbReference>
<dbReference type="SUPFAM" id="SSF56349">
    <property type="entry name" value="DNA breaking-rejoining enzymes"/>
    <property type="match status" value="1"/>
</dbReference>
<dbReference type="InterPro" id="IPR002104">
    <property type="entry name" value="Integrase_catalytic"/>
</dbReference>
<accession>A0A4Y9FP18</accession>
<reference evidence="5 6" key="1">
    <citation type="submission" date="2019-03" db="EMBL/GenBank/DDBJ databases">
        <title>Diversity of the mouse oral microbiome.</title>
        <authorList>
            <person name="Joseph S."/>
            <person name="Aduse-Opoku J."/>
            <person name="Curtis M."/>
            <person name="Wade W."/>
            <person name="Hashim A."/>
        </authorList>
    </citation>
    <scope>NUCLEOTIDE SEQUENCE [LARGE SCALE GENOMIC DNA]</scope>
    <source>
        <strain evidence="5 6">P1012</strain>
    </source>
</reference>
<keyword evidence="6" id="KW-1185">Reference proteome</keyword>
<evidence type="ECO:0000313" key="5">
    <source>
        <dbReference type="EMBL" id="TFU30911.1"/>
    </source>
</evidence>
<dbReference type="Gene3D" id="1.10.443.10">
    <property type="entry name" value="Intergrase catalytic core"/>
    <property type="match status" value="1"/>
</dbReference>
<name>A0A4Y9FP18_9MICO</name>
<evidence type="ECO:0000313" key="6">
    <source>
        <dbReference type="Proteomes" id="UP000298358"/>
    </source>
</evidence>
<comment type="similarity">
    <text evidence="1">Belongs to the 'phage' integrase family.</text>
</comment>
<keyword evidence="3" id="KW-0233">DNA recombination</keyword>
<dbReference type="InterPro" id="IPR011010">
    <property type="entry name" value="DNA_brk_join_enz"/>
</dbReference>
<dbReference type="AlphaFoldDB" id="A0A4Y9FP18"/>
<comment type="caution">
    <text evidence="5">The sequence shown here is derived from an EMBL/GenBank/DDBJ whole genome shotgun (WGS) entry which is preliminary data.</text>
</comment>
<dbReference type="Proteomes" id="UP000298358">
    <property type="component" value="Unassembled WGS sequence"/>
</dbReference>
<protein>
    <submittedName>
        <fullName evidence="5">Integrase</fullName>
    </submittedName>
</protein>
<gene>
    <name evidence="5" type="ORF">E4U02_13985</name>
</gene>
<dbReference type="InterPro" id="IPR050090">
    <property type="entry name" value="Tyrosine_recombinase_XerCD"/>
</dbReference>
<dbReference type="PANTHER" id="PTHR30349">
    <property type="entry name" value="PHAGE INTEGRASE-RELATED"/>
    <property type="match status" value="1"/>
</dbReference>
<dbReference type="GO" id="GO:0015074">
    <property type="term" value="P:DNA integration"/>
    <property type="evidence" value="ECO:0007669"/>
    <property type="project" value="InterPro"/>
</dbReference>
<feature type="domain" description="Tyr recombinase" evidence="4">
    <location>
        <begin position="336"/>
        <end position="525"/>
    </location>
</feature>
<dbReference type="GO" id="GO:0006310">
    <property type="term" value="P:DNA recombination"/>
    <property type="evidence" value="ECO:0007669"/>
    <property type="project" value="UniProtKB-KW"/>
</dbReference>
<dbReference type="InterPro" id="IPR013762">
    <property type="entry name" value="Integrase-like_cat_sf"/>
</dbReference>
<dbReference type="RefSeq" id="WP_135115431.1">
    <property type="nucleotide sequence ID" value="NZ_JADGLL010000051.1"/>
</dbReference>
<organism evidence="5 6">
    <name type="scientific">Microbacterium paludicola</name>
    <dbReference type="NCBI Taxonomy" id="300019"/>
    <lineage>
        <taxon>Bacteria</taxon>
        <taxon>Bacillati</taxon>
        <taxon>Actinomycetota</taxon>
        <taxon>Actinomycetes</taxon>
        <taxon>Micrococcales</taxon>
        <taxon>Microbacteriaceae</taxon>
        <taxon>Microbacterium</taxon>
    </lineage>
</organism>
<proteinExistence type="inferred from homology"/>
<sequence>MRLANASALSSGDVPLASLRGDDLRDAYLDHLTATGRGNLPYERAARRFFETWPDPQDWAATPLAERLSAVSAMRPVITFLMLHCGLRPGYDYLLSRKLSPLWREIKTSPLRAEIDGFLHEAEQLGFTARTRLATGSQVPIRLLIQTGKPMRQLTLHDLEEFAAACREREHETGRGANHYLAAISMTHMVLFHLGVLDSPPRSGGPIPYEERLADVTAALRAELVGYLERKRATCDRKTVSAMATRLKHFGVFLTETDPALTSVRDLDRRRHIEPFLASLVDAVSDKDGAPISIGDRNRRVVAVATFLRDITEWGWDAAPPRKVLFRDDIPKLPQLLPRYLPIDADRRLTAALTEHPDNELAALALRLQRACGLRIGELLDLELDCVHELDGNGAWLKVPLGKLATERMVPLDPETLEVIDRVTQIRSHGRPLPHPRYRRPAQFLFTYLGRRLTQQGVRRELDHATEVAGLGHVTSHQLRHTYATALVNAGVSLQALMALLGHQSAEMSLRYGRLFDATVRTEYERALDLAKQNTPVVAAGDAGARTQLPLTVITGGHDWKDTPLLKSRMAGGFCLRAPAQGACSYANICEHCPSYRAEPSSLPILAAQRVDAEALARDAEQRGWIDEAERHHKLIARLDALIADTETQTG</sequence>
<dbReference type="Pfam" id="PF00589">
    <property type="entry name" value="Phage_integrase"/>
    <property type="match status" value="1"/>
</dbReference>
<evidence type="ECO:0000259" key="4">
    <source>
        <dbReference type="PROSITE" id="PS51898"/>
    </source>
</evidence>
<evidence type="ECO:0000256" key="2">
    <source>
        <dbReference type="ARBA" id="ARBA00023125"/>
    </source>
</evidence>
<dbReference type="GO" id="GO:0003677">
    <property type="term" value="F:DNA binding"/>
    <property type="evidence" value="ECO:0007669"/>
    <property type="project" value="UniProtKB-KW"/>
</dbReference>
<evidence type="ECO:0000256" key="1">
    <source>
        <dbReference type="ARBA" id="ARBA00008857"/>
    </source>
</evidence>
<evidence type="ECO:0000256" key="3">
    <source>
        <dbReference type="ARBA" id="ARBA00023172"/>
    </source>
</evidence>
<dbReference type="CDD" id="cd00397">
    <property type="entry name" value="DNA_BRE_C"/>
    <property type="match status" value="1"/>
</dbReference>
<dbReference type="PANTHER" id="PTHR30349:SF41">
    <property type="entry name" value="INTEGRASE_RECOMBINASE PROTEIN MJ0367-RELATED"/>
    <property type="match status" value="1"/>
</dbReference>
<dbReference type="EMBL" id="SPQB01000051">
    <property type="protein sequence ID" value="TFU30911.1"/>
    <property type="molecule type" value="Genomic_DNA"/>
</dbReference>